<evidence type="ECO:0000313" key="3">
    <source>
        <dbReference type="Proteomes" id="UP001232148"/>
    </source>
</evidence>
<feature type="region of interest" description="Disordered" evidence="1">
    <location>
        <begin position="147"/>
        <end position="167"/>
    </location>
</feature>
<gene>
    <name evidence="2" type="ORF">LX32DRAFT_708185</name>
</gene>
<feature type="region of interest" description="Disordered" evidence="1">
    <location>
        <begin position="70"/>
        <end position="99"/>
    </location>
</feature>
<evidence type="ECO:0000256" key="1">
    <source>
        <dbReference type="SAM" id="MobiDB-lite"/>
    </source>
</evidence>
<organism evidence="2 3">
    <name type="scientific">Colletotrichum zoysiae</name>
    <dbReference type="NCBI Taxonomy" id="1216348"/>
    <lineage>
        <taxon>Eukaryota</taxon>
        <taxon>Fungi</taxon>
        <taxon>Dikarya</taxon>
        <taxon>Ascomycota</taxon>
        <taxon>Pezizomycotina</taxon>
        <taxon>Sordariomycetes</taxon>
        <taxon>Hypocreomycetidae</taxon>
        <taxon>Glomerellales</taxon>
        <taxon>Glomerellaceae</taxon>
        <taxon>Colletotrichum</taxon>
        <taxon>Colletotrichum graminicola species complex</taxon>
    </lineage>
</organism>
<evidence type="ECO:0000313" key="2">
    <source>
        <dbReference type="EMBL" id="KAK2035245.1"/>
    </source>
</evidence>
<protein>
    <submittedName>
        <fullName evidence="2">Uncharacterized protein</fullName>
    </submittedName>
</protein>
<sequence length="167" mass="17754">MQYCVQNHTCTYDVVGARFAGCVVALGPLKTIQGTKNLPVPTQVPQAVPGECVPVVSPFPLWRTSCEQTSACDSGRPGEHRGASERYAAGQWRSSKPVPGDGTTQICPAGHDNCRVGALQPVHPSPALVESCVLPIREMQEIGAHSHVAGPYQPGQFVRAGKRTGKQ</sequence>
<dbReference type="AlphaFoldDB" id="A0AAD9HU64"/>
<keyword evidence="3" id="KW-1185">Reference proteome</keyword>
<reference evidence="2" key="1">
    <citation type="submission" date="2021-06" db="EMBL/GenBank/DDBJ databases">
        <title>Comparative genomics, transcriptomics and evolutionary studies reveal genomic signatures of adaptation to plant cell wall in hemibiotrophic fungi.</title>
        <authorList>
            <consortium name="DOE Joint Genome Institute"/>
            <person name="Baroncelli R."/>
            <person name="Diaz J.F."/>
            <person name="Benocci T."/>
            <person name="Peng M."/>
            <person name="Battaglia E."/>
            <person name="Haridas S."/>
            <person name="Andreopoulos W."/>
            <person name="Labutti K."/>
            <person name="Pangilinan J."/>
            <person name="Floch G.L."/>
            <person name="Makela M.R."/>
            <person name="Henrissat B."/>
            <person name="Grigoriev I.V."/>
            <person name="Crouch J.A."/>
            <person name="De Vries R.P."/>
            <person name="Sukno S.A."/>
            <person name="Thon M.R."/>
        </authorList>
    </citation>
    <scope>NUCLEOTIDE SEQUENCE</scope>
    <source>
        <strain evidence="2">MAFF235873</strain>
    </source>
</reference>
<dbReference type="Proteomes" id="UP001232148">
    <property type="component" value="Unassembled WGS sequence"/>
</dbReference>
<dbReference type="EMBL" id="MU842809">
    <property type="protein sequence ID" value="KAK2035245.1"/>
    <property type="molecule type" value="Genomic_DNA"/>
</dbReference>
<accession>A0AAD9HU64</accession>
<name>A0AAD9HU64_9PEZI</name>
<proteinExistence type="predicted"/>
<comment type="caution">
    <text evidence="2">The sequence shown here is derived from an EMBL/GenBank/DDBJ whole genome shotgun (WGS) entry which is preliminary data.</text>
</comment>